<proteinExistence type="inferred from homology"/>
<comment type="cofactor">
    <cofactor evidence="1">
        <name>Zn(2+)</name>
        <dbReference type="ChEBI" id="CHEBI:29105"/>
    </cofactor>
</comment>
<keyword evidence="4" id="KW-0378">Hydrolase</keyword>
<comment type="caution">
    <text evidence="7">The sequence shown here is derived from an EMBL/GenBank/DDBJ whole genome shotgun (WGS) entry which is preliminary data.</text>
</comment>
<dbReference type="InterPro" id="IPR001279">
    <property type="entry name" value="Metallo-B-lactamas"/>
</dbReference>
<sequence length="278" mass="31279">MNREIKVHILHTGSVIVDEALPFGYSTNRPLAWTGLFRSKKHQIELPVSVYLIEHPKGLVLIDTGWHIDNRTKQIRNLLFQYPVNKAKLPKGQAVHEQLASLGYQPSDIDYVLMSHMHCDHADGLKLVKEAKNILLSEEEYKAIKKDKMHYLSHEWKTVNLNTFKFLNTNIGPKGKSFDLFGDGTIQMIWVPGHSKGLASTIVKNTNSDKFLLLASDVGYAAKSWKENVIPGVVVNKSDAIQSLEWVKKMASDKNCIEAIANHDPNVIPHVVTINDGL</sequence>
<evidence type="ECO:0000256" key="1">
    <source>
        <dbReference type="ARBA" id="ARBA00001947"/>
    </source>
</evidence>
<evidence type="ECO:0000259" key="6">
    <source>
        <dbReference type="SMART" id="SM00849"/>
    </source>
</evidence>
<dbReference type="RefSeq" id="WP_103294832.1">
    <property type="nucleotide sequence ID" value="NZ_BKAQ01000019.1"/>
</dbReference>
<keyword evidence="3" id="KW-0479">Metal-binding</keyword>
<dbReference type="PANTHER" id="PTHR42978:SF2">
    <property type="entry name" value="102 KBASES UNSTABLE REGION: FROM 1 TO 119443"/>
    <property type="match status" value="1"/>
</dbReference>
<protein>
    <submittedName>
        <fullName evidence="7">MBL fold metallo-hydrolase</fullName>
    </submittedName>
</protein>
<dbReference type="Gene3D" id="3.60.15.10">
    <property type="entry name" value="Ribonuclease Z/Hydroxyacylglutathione hydrolase-like"/>
    <property type="match status" value="1"/>
</dbReference>
<organism evidence="7 8">
    <name type="scientific">Staphylococcus kloosii</name>
    <dbReference type="NCBI Taxonomy" id="29384"/>
    <lineage>
        <taxon>Bacteria</taxon>
        <taxon>Bacillati</taxon>
        <taxon>Bacillota</taxon>
        <taxon>Bacilli</taxon>
        <taxon>Bacillales</taxon>
        <taxon>Staphylococcaceae</taxon>
        <taxon>Staphylococcus</taxon>
    </lineage>
</organism>
<evidence type="ECO:0000256" key="4">
    <source>
        <dbReference type="ARBA" id="ARBA00022801"/>
    </source>
</evidence>
<dbReference type="SMART" id="SM00849">
    <property type="entry name" value="Lactamase_B"/>
    <property type="match status" value="1"/>
</dbReference>
<comment type="similarity">
    <text evidence="2">Belongs to the metallo-beta-lactamase superfamily.</text>
</comment>
<evidence type="ECO:0000256" key="5">
    <source>
        <dbReference type="ARBA" id="ARBA00022833"/>
    </source>
</evidence>
<dbReference type="InterPro" id="IPR051013">
    <property type="entry name" value="MBL_superfamily_lactonases"/>
</dbReference>
<accession>A0ABQ0XNG2</accession>
<dbReference type="GeneID" id="69903804"/>
<dbReference type="Pfam" id="PF00753">
    <property type="entry name" value="Lactamase_B"/>
    <property type="match status" value="1"/>
</dbReference>
<reference evidence="7 8" key="1">
    <citation type="submission" date="2019-07" db="EMBL/GenBank/DDBJ databases">
        <title>Whole genome shotgun sequence of Staphylococcus kloosii NBRC 109624.</title>
        <authorList>
            <person name="Hosoyama A."/>
            <person name="Uohara A."/>
            <person name="Ohji S."/>
            <person name="Ichikawa N."/>
        </authorList>
    </citation>
    <scope>NUCLEOTIDE SEQUENCE [LARGE SCALE GENOMIC DNA]</scope>
    <source>
        <strain evidence="7 8">NBRC 109624</strain>
    </source>
</reference>
<dbReference type="PANTHER" id="PTHR42978">
    <property type="entry name" value="QUORUM-QUENCHING LACTONASE YTNP-RELATED-RELATED"/>
    <property type="match status" value="1"/>
</dbReference>
<dbReference type="EMBL" id="BKAQ01000019">
    <property type="protein sequence ID" value="GEP82965.1"/>
    <property type="molecule type" value="Genomic_DNA"/>
</dbReference>
<dbReference type="CDD" id="cd07729">
    <property type="entry name" value="AHL_lactonase_MBL-fold"/>
    <property type="match status" value="1"/>
</dbReference>
<evidence type="ECO:0000313" key="8">
    <source>
        <dbReference type="Proteomes" id="UP000321040"/>
    </source>
</evidence>
<evidence type="ECO:0000313" key="7">
    <source>
        <dbReference type="EMBL" id="GEP82965.1"/>
    </source>
</evidence>
<dbReference type="Proteomes" id="UP000321040">
    <property type="component" value="Unassembled WGS sequence"/>
</dbReference>
<evidence type="ECO:0000256" key="3">
    <source>
        <dbReference type="ARBA" id="ARBA00022723"/>
    </source>
</evidence>
<keyword evidence="5" id="KW-0862">Zinc</keyword>
<evidence type="ECO:0000256" key="2">
    <source>
        <dbReference type="ARBA" id="ARBA00007749"/>
    </source>
</evidence>
<gene>
    <name evidence="7" type="ORF">SKL01_21430</name>
</gene>
<name>A0ABQ0XNG2_9STAP</name>
<keyword evidence="8" id="KW-1185">Reference proteome</keyword>
<dbReference type="InterPro" id="IPR036866">
    <property type="entry name" value="RibonucZ/Hydroxyglut_hydro"/>
</dbReference>
<dbReference type="SUPFAM" id="SSF56281">
    <property type="entry name" value="Metallo-hydrolase/oxidoreductase"/>
    <property type="match status" value="1"/>
</dbReference>
<feature type="domain" description="Metallo-beta-lactamase" evidence="6">
    <location>
        <begin position="47"/>
        <end position="263"/>
    </location>
</feature>